<evidence type="ECO:0000313" key="2">
    <source>
        <dbReference type="EMBL" id="KEQ00730.1"/>
    </source>
</evidence>
<sequence length="787" mass="83879">MLASAPAWAGLGSLQVNSALGEPFSGSIVVTGDEAKAALHGRPAVSGAPLQVRVSAQGQNAVIHLRSSKPVHDPMLTFSLVTGSQGRQYTALLDPPERHHSAGKSKAAGKHHKPVHSAPVRSAREKSAARATVALQNGLASENAVVKYNVDNNETLMDVARKVRPQGLSLEQTMHAIQVANPNAFRNGNPDLMYRNISLDIPSTSQLKKLSKVPLKTAVKPEVTQNTTPAVTKENPKVAANTGNTAASEAQTKENTVKAETSAASSVPAQASATIQASEVAQASAPAASAASVVKAVPVQPKVNTQPVQPAEELAEESMLPSWWPYALAGLAGVLLIAALLWQRSRKRNSIEYSTEYDEDYSSDDEDDDVEFETEPSVVSQSTSTSTSVPATTAKTAAAATAVTTTASAAADDDDWSWLNDAAASDKPAQADNKSVPAKEVHSEPVSQVPDKKVTEAKQEEDDTDWLNFNFTDDTPATSADTAAPSSAELDSNDDLSWLDQIDETEQPEVLTSHEPAVTEPQEEVADNTDFEWVVAEEQHPDESQAEAHQDFVLQDNASSDSDLQPSDISFSSDLDVVQPEQQSKPAASEDDSLNSLADLQWDEDFKFDDESKQDTSAPEEVHSSIEQTLAPHDQHAFAAEDDAISTDIDWDSLGISDDSDNQPVVAPEADTEEIDIPSMDFALEDDKSEPAPAVNATAAPTGPTSSFATGDGGQDWLEQSAEPEQVDKPLTPEQQAIPLQAKLELAKMYLEMDDAVTARQTLRELVDEANGAILAEAQNLLQQLGG</sequence>
<feature type="compositionally biased region" description="Low complexity" evidence="1">
    <location>
        <begin position="691"/>
        <end position="705"/>
    </location>
</feature>
<feature type="region of interest" description="Disordered" evidence="1">
    <location>
        <begin position="425"/>
        <end position="735"/>
    </location>
</feature>
<feature type="compositionally biased region" description="Basic and acidic residues" evidence="1">
    <location>
        <begin position="537"/>
        <end position="550"/>
    </location>
</feature>
<feature type="compositionally biased region" description="Polar residues" evidence="1">
    <location>
        <begin position="556"/>
        <end position="573"/>
    </location>
</feature>
<feature type="compositionally biased region" description="Basic residues" evidence="1">
    <location>
        <begin position="101"/>
        <end position="115"/>
    </location>
</feature>
<evidence type="ECO:0000313" key="3">
    <source>
        <dbReference type="Proteomes" id="UP000027644"/>
    </source>
</evidence>
<feature type="compositionally biased region" description="Acidic residues" evidence="1">
    <location>
        <begin position="521"/>
        <end position="530"/>
    </location>
</feature>
<reference evidence="2 3" key="1">
    <citation type="journal article" date="2014" name="PLoS Genet.">
        <title>Hidden diversity in honey bee gut symbionts detected by single-cell genomics.</title>
        <authorList>
            <person name="Engel P."/>
            <person name="Stepanauskas R."/>
            <person name="Moran N."/>
        </authorList>
    </citation>
    <scope>NUCLEOTIDE SEQUENCE [LARGE SCALE GENOMIC DNA]</scope>
    <source>
        <strain evidence="2 3">SCGC AB-598-J21</strain>
    </source>
</reference>
<feature type="compositionally biased region" description="Low complexity" evidence="1">
    <location>
        <begin position="375"/>
        <end position="392"/>
    </location>
</feature>
<dbReference type="AlphaFoldDB" id="A0A074VE02"/>
<dbReference type="InterPro" id="IPR020011">
    <property type="entry name" value="FimV_C"/>
</dbReference>
<feature type="region of interest" description="Disordered" evidence="1">
    <location>
        <begin position="94"/>
        <end position="123"/>
    </location>
</feature>
<evidence type="ECO:0000256" key="1">
    <source>
        <dbReference type="SAM" id="MobiDB-lite"/>
    </source>
</evidence>
<feature type="region of interest" description="Disordered" evidence="1">
    <location>
        <begin position="355"/>
        <end position="392"/>
    </location>
</feature>
<dbReference type="InterPro" id="IPR020012">
    <property type="entry name" value="LysM_FimV"/>
</dbReference>
<dbReference type="Proteomes" id="UP000027644">
    <property type="component" value="Unassembled WGS sequence"/>
</dbReference>
<feature type="compositionally biased region" description="Low complexity" evidence="1">
    <location>
        <begin position="472"/>
        <end position="488"/>
    </location>
</feature>
<feature type="compositionally biased region" description="Acidic residues" evidence="1">
    <location>
        <begin position="640"/>
        <end position="651"/>
    </location>
</feature>
<dbReference type="EMBL" id="AVQL01000446">
    <property type="protein sequence ID" value="KEQ00730.1"/>
    <property type="molecule type" value="Genomic_DNA"/>
</dbReference>
<dbReference type="InterPro" id="IPR038440">
    <property type="entry name" value="FimV_C_sf"/>
</dbReference>
<dbReference type="NCBIfam" id="TIGR03504">
    <property type="entry name" value="FimV_Cterm"/>
    <property type="match status" value="1"/>
</dbReference>
<dbReference type="Gene3D" id="1.20.58.2200">
    <property type="match status" value="1"/>
</dbReference>
<dbReference type="NCBIfam" id="TIGR03505">
    <property type="entry name" value="FimV_core"/>
    <property type="match status" value="1"/>
</dbReference>
<feature type="compositionally biased region" description="Acidic residues" evidence="1">
    <location>
        <begin position="355"/>
        <end position="374"/>
    </location>
</feature>
<proteinExistence type="predicted"/>
<feature type="compositionally biased region" description="Basic and acidic residues" evidence="1">
    <location>
        <begin position="609"/>
        <end position="624"/>
    </location>
</feature>
<evidence type="ECO:0008006" key="4">
    <source>
        <dbReference type="Google" id="ProtNLM"/>
    </source>
</evidence>
<organism evidence="2 3">
    <name type="scientific">Snodgrassella alvi SCGC AB-598-J21</name>
    <dbReference type="NCBI Taxonomy" id="1385367"/>
    <lineage>
        <taxon>Bacteria</taxon>
        <taxon>Pseudomonadati</taxon>
        <taxon>Pseudomonadota</taxon>
        <taxon>Betaproteobacteria</taxon>
        <taxon>Neisseriales</taxon>
        <taxon>Neisseriaceae</taxon>
        <taxon>Snodgrassella</taxon>
    </lineage>
</organism>
<gene>
    <name evidence="2" type="ORF">SASC598J21_015230</name>
</gene>
<protein>
    <recommendedName>
        <fullName evidence="4">FimV N-terminal domain</fullName>
    </recommendedName>
</protein>
<accession>A0A074VE02</accession>
<comment type="caution">
    <text evidence="2">The sequence shown here is derived from an EMBL/GenBank/DDBJ whole genome shotgun (WGS) entry which is preliminary data.</text>
</comment>
<name>A0A074VE02_9NEIS</name>